<sequence length="382" mass="41934">MTADVVAGFRAAEQTPVGVTTAAAGARGSEYGELMRRIRRASLLNRRLGWYSARIAVNLGLLGAGWTAFVLLGNSWWQLGTAAFLAVMFTQAAFIGHDAGHRQIVAGRRGNAAVGLLHGNMLVGLSYGWWVAKHNRHHSHPNQVGRDPDIAAGAFVFTPADARRRRGLARWLTCHQAYLFFPILLLEGLNLHVASVRELAGRRGRAAAVEAALLLVHLTAYVTVVALVLSPVKAVAFVLVHQALFGLYMGCTFAPNHKGMPILARDESDFLRRQVLTSRNIRGGRVTDVVFGGLNYQIEHHLFPSMPRPNLRRAQPLVRAFCDARGIGYQEVSALSSYREVLRWLHDVGAPLRDPAQEKRLITARDVVAVASRLRVSQGARE</sequence>
<dbReference type="InterPro" id="IPR005804">
    <property type="entry name" value="FA_desaturase_dom"/>
</dbReference>
<keyword evidence="1" id="KW-1133">Transmembrane helix</keyword>
<feature type="transmembrane region" description="Helical" evidence="1">
    <location>
        <begin position="75"/>
        <end position="100"/>
    </location>
</feature>
<feature type="transmembrane region" description="Helical" evidence="1">
    <location>
        <begin position="48"/>
        <end position="69"/>
    </location>
</feature>
<accession>A0A937UT35</accession>
<evidence type="ECO:0000256" key="1">
    <source>
        <dbReference type="SAM" id="Phobius"/>
    </source>
</evidence>
<protein>
    <submittedName>
        <fullName evidence="3">Acyl-CoA desaturase</fullName>
    </submittedName>
</protein>
<dbReference type="PANTHER" id="PTHR19353:SF19">
    <property type="entry name" value="DELTA(5) FATTY ACID DESATURASE C-RELATED"/>
    <property type="match status" value="1"/>
</dbReference>
<dbReference type="GO" id="GO:0016717">
    <property type="term" value="F:oxidoreductase activity, acting on paired donors, with oxidation of a pair of donors resulting in the reduction of molecular oxygen to two molecules of water"/>
    <property type="evidence" value="ECO:0007669"/>
    <property type="project" value="TreeGrafter"/>
</dbReference>
<name>A0A937UT35_9ACTN</name>
<feature type="transmembrane region" description="Helical" evidence="1">
    <location>
        <begin position="208"/>
        <end position="229"/>
    </location>
</feature>
<evidence type="ECO:0000313" key="4">
    <source>
        <dbReference type="Proteomes" id="UP000604475"/>
    </source>
</evidence>
<proteinExistence type="predicted"/>
<comment type="caution">
    <text evidence="3">The sequence shown here is derived from an EMBL/GenBank/DDBJ whole genome shotgun (WGS) entry which is preliminary data.</text>
</comment>
<dbReference type="Pfam" id="PF00487">
    <property type="entry name" value="FA_desaturase"/>
    <property type="match status" value="1"/>
</dbReference>
<keyword evidence="1" id="KW-0472">Membrane</keyword>
<feature type="domain" description="Fatty acid desaturase" evidence="2">
    <location>
        <begin position="75"/>
        <end position="331"/>
    </location>
</feature>
<reference evidence="3" key="1">
    <citation type="submission" date="2020-12" db="EMBL/GenBank/DDBJ databases">
        <title>Genomic characterization of non-nitrogen-fixing Frankia strains.</title>
        <authorList>
            <person name="Carlos-Shanley C."/>
            <person name="Guerra T."/>
            <person name="Hahn D."/>
        </authorList>
    </citation>
    <scope>NUCLEOTIDE SEQUENCE</scope>
    <source>
        <strain evidence="3">CN6</strain>
    </source>
</reference>
<dbReference type="GO" id="GO:0008610">
    <property type="term" value="P:lipid biosynthetic process"/>
    <property type="evidence" value="ECO:0007669"/>
    <property type="project" value="UniProtKB-ARBA"/>
</dbReference>
<dbReference type="GO" id="GO:0016020">
    <property type="term" value="C:membrane"/>
    <property type="evidence" value="ECO:0007669"/>
    <property type="project" value="TreeGrafter"/>
</dbReference>
<evidence type="ECO:0000259" key="2">
    <source>
        <dbReference type="Pfam" id="PF00487"/>
    </source>
</evidence>
<keyword evidence="1" id="KW-0812">Transmembrane</keyword>
<dbReference type="RefSeq" id="WP_203006802.1">
    <property type="nucleotide sequence ID" value="NZ_JADWYU010000371.1"/>
</dbReference>
<evidence type="ECO:0000313" key="3">
    <source>
        <dbReference type="EMBL" id="MBL7633152.1"/>
    </source>
</evidence>
<dbReference type="CDD" id="cd03506">
    <property type="entry name" value="Delta6-FADS-like"/>
    <property type="match status" value="1"/>
</dbReference>
<organism evidence="3 4">
    <name type="scientific">Frankia nepalensis</name>
    <dbReference type="NCBI Taxonomy" id="1836974"/>
    <lineage>
        <taxon>Bacteria</taxon>
        <taxon>Bacillati</taxon>
        <taxon>Actinomycetota</taxon>
        <taxon>Actinomycetes</taxon>
        <taxon>Frankiales</taxon>
        <taxon>Frankiaceae</taxon>
        <taxon>Frankia</taxon>
    </lineage>
</organism>
<keyword evidence="4" id="KW-1185">Reference proteome</keyword>
<dbReference type="EMBL" id="JAEACQ010000375">
    <property type="protein sequence ID" value="MBL7633152.1"/>
    <property type="molecule type" value="Genomic_DNA"/>
</dbReference>
<gene>
    <name evidence="3" type="ORF">I7412_39575</name>
</gene>
<dbReference type="PANTHER" id="PTHR19353">
    <property type="entry name" value="FATTY ACID DESATURASE 2"/>
    <property type="match status" value="1"/>
</dbReference>
<dbReference type="Proteomes" id="UP000604475">
    <property type="component" value="Unassembled WGS sequence"/>
</dbReference>
<feature type="transmembrane region" description="Helical" evidence="1">
    <location>
        <begin position="112"/>
        <end position="132"/>
    </location>
</feature>
<dbReference type="AlphaFoldDB" id="A0A937UT35"/>
<dbReference type="InterPro" id="IPR012171">
    <property type="entry name" value="Fatty_acid_desaturase"/>
</dbReference>
<feature type="transmembrane region" description="Helical" evidence="1">
    <location>
        <begin position="177"/>
        <end position="196"/>
    </location>
</feature>
<dbReference type="PIRSF" id="PIRSF015921">
    <property type="entry name" value="FA_sphinglp_des"/>
    <property type="match status" value="1"/>
</dbReference>
<feature type="transmembrane region" description="Helical" evidence="1">
    <location>
        <begin position="235"/>
        <end position="255"/>
    </location>
</feature>